<dbReference type="InterPro" id="IPR008162">
    <property type="entry name" value="Pyrophosphatase"/>
</dbReference>
<dbReference type="InterPro" id="IPR036649">
    <property type="entry name" value="Pyrophosphatase_sf"/>
</dbReference>
<proteinExistence type="predicted"/>
<protein>
    <recommendedName>
        <fullName evidence="2">inorganic diphosphatase</fullName>
        <ecNumber evidence="2">3.6.1.1</ecNumber>
    </recommendedName>
</protein>
<keyword evidence="5" id="KW-0460">Magnesium</keyword>
<dbReference type="PANTHER" id="PTHR10286">
    <property type="entry name" value="INORGANIC PYROPHOSPHATASE"/>
    <property type="match status" value="1"/>
</dbReference>
<dbReference type="EC" id="3.6.1.1" evidence="2"/>
<dbReference type="SUPFAM" id="SSF50324">
    <property type="entry name" value="Inorganic pyrophosphatase"/>
    <property type="match status" value="1"/>
</dbReference>
<dbReference type="Proteomes" id="UP000677668">
    <property type="component" value="Chromosome 1"/>
</dbReference>
<evidence type="ECO:0000313" key="6">
    <source>
        <dbReference type="EMBL" id="QUV93610.1"/>
    </source>
</evidence>
<name>A0ABX8AY38_9BACT</name>
<evidence type="ECO:0000256" key="2">
    <source>
        <dbReference type="ARBA" id="ARBA00012146"/>
    </source>
</evidence>
<keyword evidence="7" id="KW-1185">Reference proteome</keyword>
<dbReference type="Pfam" id="PF00719">
    <property type="entry name" value="Pyrophosphatase"/>
    <property type="match status" value="1"/>
</dbReference>
<keyword evidence="4 6" id="KW-0378">Hydrolase</keyword>
<comment type="cofactor">
    <cofactor evidence="1">
        <name>Mg(2+)</name>
        <dbReference type="ChEBI" id="CHEBI:18420"/>
    </cofactor>
</comment>
<keyword evidence="3" id="KW-0479">Metal-binding</keyword>
<dbReference type="GO" id="GO:0004427">
    <property type="term" value="F:inorganic diphosphate phosphatase activity"/>
    <property type="evidence" value="ECO:0007669"/>
    <property type="project" value="UniProtKB-EC"/>
</dbReference>
<reference evidence="6 7" key="1">
    <citation type="submission" date="2021-03" db="EMBL/GenBank/DDBJ databases">
        <title>Genomic and phenotypic characterization of Chloracidobacterium isolates provides evidence for multiple species.</title>
        <authorList>
            <person name="Saini M.K."/>
            <person name="Costas A.M.G."/>
            <person name="Tank M."/>
            <person name="Bryant D.A."/>
        </authorList>
    </citation>
    <scope>NUCLEOTIDE SEQUENCE [LARGE SCALE GENOMIC DNA]</scope>
    <source>
        <strain evidence="6 7">N</strain>
    </source>
</reference>
<dbReference type="Gene3D" id="3.90.80.10">
    <property type="entry name" value="Inorganic pyrophosphatase"/>
    <property type="match status" value="1"/>
</dbReference>
<accession>A0ABX8AY38</accession>
<evidence type="ECO:0000256" key="5">
    <source>
        <dbReference type="ARBA" id="ARBA00022842"/>
    </source>
</evidence>
<organism evidence="6 7">
    <name type="scientific">Chloracidobacterium sp. N</name>
    <dbReference type="NCBI Taxonomy" id="2821540"/>
    <lineage>
        <taxon>Bacteria</taxon>
        <taxon>Pseudomonadati</taxon>
        <taxon>Acidobacteriota</taxon>
        <taxon>Terriglobia</taxon>
        <taxon>Terriglobales</taxon>
        <taxon>Acidobacteriaceae</taxon>
        <taxon>Chloracidobacterium</taxon>
        <taxon>Chloracidobacterium aggregatum</taxon>
    </lineage>
</organism>
<dbReference type="EMBL" id="CP072642">
    <property type="protein sequence ID" value="QUV93610.1"/>
    <property type="molecule type" value="Genomic_DNA"/>
</dbReference>
<dbReference type="CDD" id="cd00412">
    <property type="entry name" value="pyrophosphatase"/>
    <property type="match status" value="1"/>
</dbReference>
<dbReference type="NCBIfam" id="NF001886">
    <property type="entry name" value="PRK00642.1"/>
    <property type="match status" value="1"/>
</dbReference>
<gene>
    <name evidence="6" type="ORF">J8C05_09560</name>
</gene>
<evidence type="ECO:0000313" key="7">
    <source>
        <dbReference type="Proteomes" id="UP000677668"/>
    </source>
</evidence>
<evidence type="ECO:0000256" key="4">
    <source>
        <dbReference type="ARBA" id="ARBA00022801"/>
    </source>
</evidence>
<evidence type="ECO:0000256" key="3">
    <source>
        <dbReference type="ARBA" id="ARBA00022723"/>
    </source>
</evidence>
<dbReference type="PROSITE" id="PS00387">
    <property type="entry name" value="PPASE"/>
    <property type="match status" value="1"/>
</dbReference>
<dbReference type="RefSeq" id="WP_058866852.1">
    <property type="nucleotide sequence ID" value="NZ_CP072642.1"/>
</dbReference>
<sequence length="237" mass="26787">MDKTLEAILWKMMRTLFKAHPWHGVSIGEQAPAQVTAYIEIVPTDAIKYELDKMTGHLKVDRPQKYSNHCPTLYGLIPQTYCGRRIGAFCAERTGRTDMAGDGDPLDICVLTEKPIHHSDILVQAIPIGGLRMIDGNEADDKIIAVLRNDEVYGEWRDISECPKNLVERLRHYFLTYKEIPGATERRTEITHIYDAAEAQHIIQLSREDYLESYGEFETLLNRALAGGGAEAQAMRA</sequence>
<evidence type="ECO:0000256" key="1">
    <source>
        <dbReference type="ARBA" id="ARBA00001946"/>
    </source>
</evidence>